<accession>A0A1Q5P9R6</accession>
<dbReference type="AlphaFoldDB" id="A0A1Q5P9R6"/>
<proteinExistence type="predicted"/>
<sequence>MWQPFFALGYKVDRNDALTRTFANERPRVAFSIVHQRESAGAMRIQPTQAYQGRAENASLKSLTLA</sequence>
<comment type="caution">
    <text evidence="1">The sequence shown here is derived from an EMBL/GenBank/DDBJ whole genome shotgun (WGS) entry which is preliminary data.</text>
</comment>
<gene>
    <name evidence="1" type="ORF">A3841_03005</name>
</gene>
<dbReference type="STRING" id="1797110.A3841_03005"/>
<name>A0A1Q5P9R6_9BACT</name>
<organism evidence="1 2">
    <name type="scientific">Pontibacter flavimaris</name>
    <dbReference type="NCBI Taxonomy" id="1797110"/>
    <lineage>
        <taxon>Bacteria</taxon>
        <taxon>Pseudomonadati</taxon>
        <taxon>Bacteroidota</taxon>
        <taxon>Cytophagia</taxon>
        <taxon>Cytophagales</taxon>
        <taxon>Hymenobacteraceae</taxon>
        <taxon>Pontibacter</taxon>
    </lineage>
</organism>
<keyword evidence="2" id="KW-1185">Reference proteome</keyword>
<reference evidence="1 2" key="1">
    <citation type="submission" date="2016-03" db="EMBL/GenBank/DDBJ databases">
        <title>Genome sequence of Pontibacter sp. nov., of the family cytophagaceae, isolated from marine sediment of the Yellow Sea, China.</title>
        <authorList>
            <person name="Zhang G."/>
            <person name="Zhang R."/>
        </authorList>
    </citation>
    <scope>NUCLEOTIDE SEQUENCE [LARGE SCALE GENOMIC DNA]</scope>
    <source>
        <strain evidence="1 2">S10-8</strain>
    </source>
</reference>
<protein>
    <submittedName>
        <fullName evidence="1">Uncharacterized protein</fullName>
    </submittedName>
</protein>
<evidence type="ECO:0000313" key="2">
    <source>
        <dbReference type="Proteomes" id="UP000186551"/>
    </source>
</evidence>
<evidence type="ECO:0000313" key="1">
    <source>
        <dbReference type="EMBL" id="OKL38931.1"/>
    </source>
</evidence>
<dbReference type="EMBL" id="LVWA01000010">
    <property type="protein sequence ID" value="OKL38931.1"/>
    <property type="molecule type" value="Genomic_DNA"/>
</dbReference>
<dbReference type="Proteomes" id="UP000186551">
    <property type="component" value="Unassembled WGS sequence"/>
</dbReference>